<keyword evidence="3" id="KW-1185">Reference proteome</keyword>
<feature type="domain" description="Sacsin/Nov" evidence="1">
    <location>
        <begin position="13"/>
        <end position="46"/>
    </location>
</feature>
<dbReference type="InterPro" id="IPR052972">
    <property type="entry name" value="Sacsin_chaperone_reg"/>
</dbReference>
<dbReference type="Pfam" id="PF25794">
    <property type="entry name" value="SACS"/>
    <property type="match status" value="1"/>
</dbReference>
<dbReference type="PANTHER" id="PTHR15600:SF42">
    <property type="entry name" value="SACSIN"/>
    <property type="match status" value="1"/>
</dbReference>
<dbReference type="STRING" id="2656787.A0A370TCG6"/>
<sequence length="119" mass="12978">MVLQPIAQNAQVQRLTTALKNICRDYPASGTVLHELLQNADDAGGTVLRELLQNADDAGGTVLHELLQNADDAGATDMICNTAWERLKLPSWLSSESLYIIPVNRIYTVNAYTPVNGNL</sequence>
<dbReference type="Proteomes" id="UP000254866">
    <property type="component" value="Unassembled WGS sequence"/>
</dbReference>
<protein>
    <recommendedName>
        <fullName evidence="1">Sacsin/Nov domain-containing protein</fullName>
    </recommendedName>
</protein>
<dbReference type="GeneID" id="43602189"/>
<comment type="caution">
    <text evidence="2">The sequence shown here is derived from an EMBL/GenBank/DDBJ whole genome shotgun (WGS) entry which is preliminary data.</text>
</comment>
<dbReference type="AlphaFoldDB" id="A0A370TCG6"/>
<dbReference type="OrthoDB" id="1262810at2759"/>
<dbReference type="InterPro" id="IPR058210">
    <property type="entry name" value="SACS/Nov_dom"/>
</dbReference>
<evidence type="ECO:0000313" key="3">
    <source>
        <dbReference type="Proteomes" id="UP000254866"/>
    </source>
</evidence>
<reference evidence="2 3" key="1">
    <citation type="journal article" date="2018" name="IMA Fungus">
        <title>IMA Genome-F 9: Draft genome sequence of Annulohypoxylon stygium, Aspergillus mulundensis, Berkeleyomyces basicola (syn. Thielaviopsis basicola), Ceratocystis smalleyi, two Cercospora beticola strains, Coleophoma cylindrospora, Fusarium fracticaudum, Phialophora cf. hyalina, and Morchella septimelata.</title>
        <authorList>
            <person name="Wingfield B.D."/>
            <person name="Bills G.F."/>
            <person name="Dong Y."/>
            <person name="Huang W."/>
            <person name="Nel W.J."/>
            <person name="Swalarsk-Parry B.S."/>
            <person name="Vaghefi N."/>
            <person name="Wilken P.M."/>
            <person name="An Z."/>
            <person name="de Beer Z.W."/>
            <person name="De Vos L."/>
            <person name="Chen L."/>
            <person name="Duong T.A."/>
            <person name="Gao Y."/>
            <person name="Hammerbacher A."/>
            <person name="Kikkert J.R."/>
            <person name="Li Y."/>
            <person name="Li H."/>
            <person name="Li K."/>
            <person name="Li Q."/>
            <person name="Liu X."/>
            <person name="Ma X."/>
            <person name="Naidoo K."/>
            <person name="Pethybridge S.J."/>
            <person name="Sun J."/>
            <person name="Steenkamp E.T."/>
            <person name="van der Nest M.A."/>
            <person name="van Wyk S."/>
            <person name="Wingfield M.J."/>
            <person name="Xiong C."/>
            <person name="Yue Q."/>
            <person name="Zhang X."/>
        </authorList>
    </citation>
    <scope>NUCLEOTIDE SEQUENCE [LARGE SCALE GENOMIC DNA]</scope>
    <source>
        <strain evidence="2 3">BP 5553</strain>
    </source>
</reference>
<evidence type="ECO:0000313" key="2">
    <source>
        <dbReference type="EMBL" id="RDL31938.1"/>
    </source>
</evidence>
<proteinExistence type="predicted"/>
<organism evidence="2 3">
    <name type="scientific">Venustampulla echinocandica</name>
    <dbReference type="NCBI Taxonomy" id="2656787"/>
    <lineage>
        <taxon>Eukaryota</taxon>
        <taxon>Fungi</taxon>
        <taxon>Dikarya</taxon>
        <taxon>Ascomycota</taxon>
        <taxon>Pezizomycotina</taxon>
        <taxon>Leotiomycetes</taxon>
        <taxon>Helotiales</taxon>
        <taxon>Pleuroascaceae</taxon>
        <taxon>Venustampulla</taxon>
    </lineage>
</organism>
<name>A0A370TCG6_9HELO</name>
<dbReference type="RefSeq" id="XP_031865870.1">
    <property type="nucleotide sequence ID" value="XM_032017963.1"/>
</dbReference>
<evidence type="ECO:0000259" key="1">
    <source>
        <dbReference type="Pfam" id="PF25794"/>
    </source>
</evidence>
<dbReference type="EMBL" id="NPIC01000011">
    <property type="protein sequence ID" value="RDL31938.1"/>
    <property type="molecule type" value="Genomic_DNA"/>
</dbReference>
<gene>
    <name evidence="2" type="ORF">BP5553_09340</name>
</gene>
<dbReference type="PANTHER" id="PTHR15600">
    <property type="entry name" value="SACSIN"/>
    <property type="match status" value="1"/>
</dbReference>
<accession>A0A370TCG6</accession>
<dbReference type="GO" id="GO:0030544">
    <property type="term" value="F:Hsp70 protein binding"/>
    <property type="evidence" value="ECO:0007669"/>
    <property type="project" value="TreeGrafter"/>
</dbReference>